<dbReference type="InterPro" id="IPR035069">
    <property type="entry name" value="TTHA1013/TTHA0281-like"/>
</dbReference>
<dbReference type="Proteomes" id="UP000198992">
    <property type="component" value="Unassembled WGS sequence"/>
</dbReference>
<name>A0A1H5J8R4_9BRAD</name>
<evidence type="ECO:0000313" key="1">
    <source>
        <dbReference type="EMBL" id="SEE48925.1"/>
    </source>
</evidence>
<evidence type="ECO:0000313" key="2">
    <source>
        <dbReference type="Proteomes" id="UP000198992"/>
    </source>
</evidence>
<dbReference type="Gene3D" id="3.30.160.250">
    <property type="match status" value="1"/>
</dbReference>
<evidence type="ECO:0008006" key="3">
    <source>
        <dbReference type="Google" id="ProtNLM"/>
    </source>
</evidence>
<reference evidence="1 2" key="1">
    <citation type="submission" date="2016-10" db="EMBL/GenBank/DDBJ databases">
        <authorList>
            <person name="de Groot N.N."/>
        </authorList>
    </citation>
    <scope>NUCLEOTIDE SEQUENCE [LARGE SCALE GENOMIC DNA]</scope>
    <source>
        <strain evidence="1 2">MT12</strain>
    </source>
</reference>
<dbReference type="SUPFAM" id="SSF143100">
    <property type="entry name" value="TTHA1013/TTHA0281-like"/>
    <property type="match status" value="1"/>
</dbReference>
<organism evidence="1 2">
    <name type="scientific">Bradyrhizobium erythrophlei</name>
    <dbReference type="NCBI Taxonomy" id="1437360"/>
    <lineage>
        <taxon>Bacteria</taxon>
        <taxon>Pseudomonadati</taxon>
        <taxon>Pseudomonadota</taxon>
        <taxon>Alphaproteobacteria</taxon>
        <taxon>Hyphomicrobiales</taxon>
        <taxon>Nitrobacteraceae</taxon>
        <taxon>Bradyrhizobium</taxon>
    </lineage>
</organism>
<dbReference type="OrthoDB" id="5195850at2"/>
<proteinExistence type="predicted"/>
<dbReference type="RefSeq" id="WP_092125382.1">
    <property type="nucleotide sequence ID" value="NZ_FNTH01000001.1"/>
</dbReference>
<dbReference type="AlphaFoldDB" id="A0A1H5J8R4"/>
<sequence>MDLRELLSIPYLLEAEAVETEPGQWRVRLAYPELPGCTAEAAVVEDALRELERRRIELIVGLVEEGKQPPIPRKPLTASDPLWTAQDLGLSDRVAALLGGAAGPAIRN</sequence>
<gene>
    <name evidence="1" type="ORF">SAMN05444164_8317</name>
</gene>
<dbReference type="EMBL" id="FNTH01000001">
    <property type="protein sequence ID" value="SEE48925.1"/>
    <property type="molecule type" value="Genomic_DNA"/>
</dbReference>
<accession>A0A1H5J8R4</accession>
<protein>
    <recommendedName>
        <fullName evidence="3">HicB_like antitoxin of toxin-antitoxin system</fullName>
    </recommendedName>
</protein>